<evidence type="ECO:0000259" key="2">
    <source>
        <dbReference type="Pfam" id="PF21787"/>
    </source>
</evidence>
<protein>
    <recommendedName>
        <fullName evidence="2">Transposable element P transposase-like RNase H domain-containing protein</fullName>
    </recommendedName>
</protein>
<feature type="domain" description="Transposable element P transposase-like RNase H" evidence="2">
    <location>
        <begin position="68"/>
        <end position="186"/>
    </location>
</feature>
<dbReference type="Gene3D" id="3.20.20.140">
    <property type="entry name" value="Metal-dependent hydrolases"/>
    <property type="match status" value="1"/>
</dbReference>
<dbReference type="EMBL" id="JXJN01018679">
    <property type="status" value="NOT_ANNOTATED_CDS"/>
    <property type="molecule type" value="Genomic_DNA"/>
</dbReference>
<feature type="compositionally biased region" description="Polar residues" evidence="1">
    <location>
        <begin position="1"/>
        <end position="10"/>
    </location>
</feature>
<dbReference type="STRING" id="67801.A0A1B0BQL2"/>
<dbReference type="InterPro" id="IPR048365">
    <property type="entry name" value="TNP-like_RNaseH_N"/>
</dbReference>
<dbReference type="AlphaFoldDB" id="A0A1B0BQL2"/>
<accession>A0A1B0BQL2</accession>
<organism evidence="3 4">
    <name type="scientific">Glossina palpalis gambiensis</name>
    <dbReference type="NCBI Taxonomy" id="67801"/>
    <lineage>
        <taxon>Eukaryota</taxon>
        <taxon>Metazoa</taxon>
        <taxon>Ecdysozoa</taxon>
        <taxon>Arthropoda</taxon>
        <taxon>Hexapoda</taxon>
        <taxon>Insecta</taxon>
        <taxon>Pterygota</taxon>
        <taxon>Neoptera</taxon>
        <taxon>Endopterygota</taxon>
        <taxon>Diptera</taxon>
        <taxon>Brachycera</taxon>
        <taxon>Muscomorpha</taxon>
        <taxon>Hippoboscoidea</taxon>
        <taxon>Glossinidae</taxon>
        <taxon>Glossina</taxon>
    </lineage>
</organism>
<keyword evidence="4" id="KW-1185">Reference proteome</keyword>
<dbReference type="EMBL" id="JXJN01018678">
    <property type="status" value="NOT_ANNOTATED_CDS"/>
    <property type="molecule type" value="Genomic_DNA"/>
</dbReference>
<feature type="region of interest" description="Disordered" evidence="1">
    <location>
        <begin position="1"/>
        <end position="36"/>
    </location>
</feature>
<dbReference type="VEuPathDB" id="VectorBase:GPPI037508"/>
<proteinExistence type="predicted"/>
<evidence type="ECO:0000313" key="4">
    <source>
        <dbReference type="Proteomes" id="UP000092460"/>
    </source>
</evidence>
<name>A0A1B0BQL2_9MUSC</name>
<evidence type="ECO:0000256" key="1">
    <source>
        <dbReference type="SAM" id="MobiDB-lite"/>
    </source>
</evidence>
<dbReference type="EnsemblMetazoa" id="GPPI037508-RA">
    <property type="protein sequence ID" value="GPPI037508-PA"/>
    <property type="gene ID" value="GPPI037508"/>
</dbReference>
<sequence>MYDEGPNTSAEAMRSEKTRRLAPAADQNGSGHKVQEADNAANVEAQTVNSEIVEPAEDRELKFTVDVEALREVVGRLSPHDKVVQLHFDEVQTSGKMRYSRTEDVLYGCGYNNSGKITTTEEYHTVLFFAVRSLLTSFNILISAIAITTYHGAPDELDRCLGIVEEAGLEVKAVVCDRSHANLHTLIKFNNGTYKRKRADGSIYTIYCLVDYVHLKCSFYGLMSYSRLFDTSVVTRAHARTLSTSNHLKRRAENFPIIISADDPGAWNAKGLSYDFYYAFMTFASAEADLRFLRKLALNSVK</sequence>
<evidence type="ECO:0000313" key="3">
    <source>
        <dbReference type="EnsemblMetazoa" id="GPPI037508-PA"/>
    </source>
</evidence>
<dbReference type="Pfam" id="PF21787">
    <property type="entry name" value="TNP-like_RNaseH_N"/>
    <property type="match status" value="1"/>
</dbReference>
<dbReference type="Proteomes" id="UP000092460">
    <property type="component" value="Unassembled WGS sequence"/>
</dbReference>
<reference evidence="4" key="1">
    <citation type="submission" date="2015-01" db="EMBL/GenBank/DDBJ databases">
        <authorList>
            <person name="Aksoy S."/>
            <person name="Warren W."/>
            <person name="Wilson R.K."/>
        </authorList>
    </citation>
    <scope>NUCLEOTIDE SEQUENCE [LARGE SCALE GENOMIC DNA]</scope>
    <source>
        <strain evidence="4">IAEA</strain>
    </source>
</reference>
<reference evidence="3" key="2">
    <citation type="submission" date="2020-05" db="UniProtKB">
        <authorList>
            <consortium name="EnsemblMetazoa"/>
        </authorList>
    </citation>
    <scope>IDENTIFICATION</scope>
    <source>
        <strain evidence="3">IAEA</strain>
    </source>
</reference>